<dbReference type="EMBL" id="CAICTM010000153">
    <property type="protein sequence ID" value="CAB9503046.1"/>
    <property type="molecule type" value="Genomic_DNA"/>
</dbReference>
<dbReference type="OrthoDB" id="19439at2759"/>
<comment type="caution">
    <text evidence="7">The sequence shown here is derived from an EMBL/GenBank/DDBJ whole genome shotgun (WGS) entry which is preliminary data.</text>
</comment>
<dbReference type="Proteomes" id="UP001153069">
    <property type="component" value="Unassembled WGS sequence"/>
</dbReference>
<sequence>MLRGSRNLLGRYGGVPMAANTTTTSPFSLILPSTPTTTTIRYKHSHRQIKRFQNHPARLRVEKRMGIDRTPLPMDPPKYPPVLEPIFLPNGWSPPPQQTPDYPFGVARTKNKPHDAIGFLPVYSNFRKDGARVTTRVKKVTGDRDLFIRELRSVLELPPPKNGNARLDPIRVRVGGTIEVKGNRTREIKAWLAGLGF</sequence>
<dbReference type="PANTHER" id="PTHR13477:SF0">
    <property type="entry name" value="LARGE RIBOSOMAL SUBUNIT PROTEIN ML49"/>
    <property type="match status" value="1"/>
</dbReference>
<dbReference type="AlphaFoldDB" id="A0A9N8DJ04"/>
<dbReference type="GO" id="GO:0005762">
    <property type="term" value="C:mitochondrial large ribosomal subunit"/>
    <property type="evidence" value="ECO:0007669"/>
    <property type="project" value="TreeGrafter"/>
</dbReference>
<dbReference type="GO" id="GO:0003735">
    <property type="term" value="F:structural constituent of ribosome"/>
    <property type="evidence" value="ECO:0007669"/>
    <property type="project" value="InterPro"/>
</dbReference>
<proteinExistence type="inferred from homology"/>
<reference evidence="7" key="1">
    <citation type="submission" date="2020-06" db="EMBL/GenBank/DDBJ databases">
        <authorList>
            <consortium name="Plant Systems Biology data submission"/>
        </authorList>
    </citation>
    <scope>NUCLEOTIDE SEQUENCE</scope>
    <source>
        <strain evidence="7">D6</strain>
    </source>
</reference>
<accession>A0A9N8DJ04</accession>
<name>A0A9N8DJ04_9STRA</name>
<evidence type="ECO:0000256" key="5">
    <source>
        <dbReference type="ARBA" id="ARBA00023274"/>
    </source>
</evidence>
<keyword evidence="5" id="KW-0687">Ribonucleoprotein</keyword>
<comment type="similarity">
    <text evidence="2">Belongs to the mitochondrion-specific ribosomal protein mL49 family.</text>
</comment>
<dbReference type="Gene3D" id="3.30.780.10">
    <property type="entry name" value="SUI1-like domain"/>
    <property type="match status" value="1"/>
</dbReference>
<evidence type="ECO:0000256" key="4">
    <source>
        <dbReference type="ARBA" id="ARBA00023128"/>
    </source>
</evidence>
<comment type="subcellular location">
    <subcellularLocation>
        <location evidence="1">Mitochondrion</location>
    </subcellularLocation>
</comment>
<organism evidence="7 8">
    <name type="scientific">Seminavis robusta</name>
    <dbReference type="NCBI Taxonomy" id="568900"/>
    <lineage>
        <taxon>Eukaryota</taxon>
        <taxon>Sar</taxon>
        <taxon>Stramenopiles</taxon>
        <taxon>Ochrophyta</taxon>
        <taxon>Bacillariophyta</taxon>
        <taxon>Bacillariophyceae</taxon>
        <taxon>Bacillariophycidae</taxon>
        <taxon>Naviculales</taxon>
        <taxon>Naviculaceae</taxon>
        <taxon>Seminavis</taxon>
    </lineage>
</organism>
<evidence type="ECO:0000313" key="7">
    <source>
        <dbReference type="EMBL" id="CAB9503046.1"/>
    </source>
</evidence>
<dbReference type="GO" id="GO:0006412">
    <property type="term" value="P:translation"/>
    <property type="evidence" value="ECO:0007669"/>
    <property type="project" value="InterPro"/>
</dbReference>
<evidence type="ECO:0000256" key="2">
    <source>
        <dbReference type="ARBA" id="ARBA00005677"/>
    </source>
</evidence>
<protein>
    <recommendedName>
        <fullName evidence="6">Large ribosomal subunit protein mL49</fullName>
    </recommendedName>
</protein>
<keyword evidence="3 7" id="KW-0689">Ribosomal protein</keyword>
<keyword evidence="4" id="KW-0496">Mitochondrion</keyword>
<evidence type="ECO:0000313" key="8">
    <source>
        <dbReference type="Proteomes" id="UP001153069"/>
    </source>
</evidence>
<gene>
    <name evidence="7" type="ORF">SEMRO_154_G070150.1</name>
</gene>
<dbReference type="InterPro" id="IPR007740">
    <property type="entry name" value="Ribosomal_mL49"/>
</dbReference>
<dbReference type="Pfam" id="PF05046">
    <property type="entry name" value="Img2"/>
    <property type="match status" value="1"/>
</dbReference>
<evidence type="ECO:0000256" key="1">
    <source>
        <dbReference type="ARBA" id="ARBA00004173"/>
    </source>
</evidence>
<evidence type="ECO:0000256" key="6">
    <source>
        <dbReference type="ARBA" id="ARBA00035191"/>
    </source>
</evidence>
<keyword evidence="8" id="KW-1185">Reference proteome</keyword>
<evidence type="ECO:0000256" key="3">
    <source>
        <dbReference type="ARBA" id="ARBA00022980"/>
    </source>
</evidence>
<dbReference type="PANTHER" id="PTHR13477">
    <property type="entry name" value="MITOCHONDRIAL 39S RIBOSOMAL PROTEIN L49"/>
    <property type="match status" value="1"/>
</dbReference>